<comment type="caution">
    <text evidence="1">The sequence shown here is derived from an EMBL/GenBank/DDBJ whole genome shotgun (WGS) entry which is preliminary data.</text>
</comment>
<dbReference type="AlphaFoldDB" id="A0A974KI10"/>
<organism evidence="1 2">
    <name type="scientific">Salmonella enterica subsp. enterica serovar Rough O:d:1,7</name>
    <dbReference type="NCBI Taxonomy" id="1974323"/>
    <lineage>
        <taxon>Bacteria</taxon>
        <taxon>Pseudomonadati</taxon>
        <taxon>Pseudomonadota</taxon>
        <taxon>Gammaproteobacteria</taxon>
        <taxon>Enterobacterales</taxon>
        <taxon>Enterobacteriaceae</taxon>
        <taxon>Salmonella</taxon>
    </lineage>
</organism>
<protein>
    <submittedName>
        <fullName evidence="1">Uncharacterized protein</fullName>
    </submittedName>
</protein>
<proteinExistence type="predicted"/>
<sequence>MPALSIFHANFNLLFLMADAHSNCRFDAVTTCHFVIVDINLPGDKNIGINIALQGQPLREAICTKSPSANGHWN</sequence>
<dbReference type="Proteomes" id="UP000868515">
    <property type="component" value="Unassembled WGS sequence"/>
</dbReference>
<accession>A0A974KI10</accession>
<gene>
    <name evidence="1" type="ORF">R537_09025</name>
</gene>
<evidence type="ECO:0000313" key="1">
    <source>
        <dbReference type="EMBL" id="OSD72468.1"/>
    </source>
</evidence>
<reference evidence="1 2" key="1">
    <citation type="submission" date="2017-03" db="EMBL/GenBank/DDBJ databases">
        <title>Salmonella serotype comparative study.</title>
        <authorList>
            <person name="Liao J."/>
        </authorList>
    </citation>
    <scope>NUCLEOTIDE SEQUENCE [LARGE SCALE GENOMIC DNA]</scope>
    <source>
        <strain evidence="1 2">NY_FSL S10-1448</strain>
    </source>
</reference>
<evidence type="ECO:0000313" key="2">
    <source>
        <dbReference type="Proteomes" id="UP000868515"/>
    </source>
</evidence>
<name>A0A974KI10_SALET</name>
<dbReference type="EMBL" id="NBPI01000005">
    <property type="protein sequence ID" value="OSD72468.1"/>
    <property type="molecule type" value="Genomic_DNA"/>
</dbReference>